<dbReference type="InterPro" id="IPR031566">
    <property type="entry name" value="CitMHS_2"/>
</dbReference>
<evidence type="ECO:0000313" key="2">
    <source>
        <dbReference type="EMBL" id="VAW28756.1"/>
    </source>
</evidence>
<accession>A0A3B0V9V6</accession>
<gene>
    <name evidence="2" type="ORF">MNBD_BACTEROID06-1015</name>
</gene>
<organism evidence="2">
    <name type="scientific">hydrothermal vent metagenome</name>
    <dbReference type="NCBI Taxonomy" id="652676"/>
    <lineage>
        <taxon>unclassified sequences</taxon>
        <taxon>metagenomes</taxon>
        <taxon>ecological metagenomes</taxon>
    </lineage>
</organism>
<keyword evidence="1" id="KW-0472">Membrane</keyword>
<dbReference type="Pfam" id="PF16980">
    <property type="entry name" value="CitMHS_2"/>
    <property type="match status" value="1"/>
</dbReference>
<reference evidence="2" key="1">
    <citation type="submission" date="2018-06" db="EMBL/GenBank/DDBJ databases">
        <authorList>
            <person name="Zhirakovskaya E."/>
        </authorList>
    </citation>
    <scope>NUCLEOTIDE SEQUENCE</scope>
</reference>
<evidence type="ECO:0000256" key="1">
    <source>
        <dbReference type="SAM" id="Phobius"/>
    </source>
</evidence>
<keyword evidence="1" id="KW-0812">Transmembrane</keyword>
<name>A0A3B0V9V6_9ZZZZ</name>
<dbReference type="AlphaFoldDB" id="A0A3B0V9V6"/>
<dbReference type="EMBL" id="UOES01000452">
    <property type="protein sequence ID" value="VAW28756.1"/>
    <property type="molecule type" value="Genomic_DNA"/>
</dbReference>
<keyword evidence="1" id="KW-1133">Transmembrane helix</keyword>
<feature type="transmembrane region" description="Helical" evidence="1">
    <location>
        <begin position="64"/>
        <end position="86"/>
    </location>
</feature>
<proteinExistence type="predicted"/>
<feature type="transmembrane region" description="Helical" evidence="1">
    <location>
        <begin position="93"/>
        <end position="111"/>
    </location>
</feature>
<protein>
    <submittedName>
        <fullName evidence="2">Uncharacterized protein</fullName>
    </submittedName>
</protein>
<sequence length="113" mass="12873">MFSNQPRFFKLAALTLILVISIFYFSTPAYSYNTSSSFTEQVKENETHAEGTTKEHANSEHQFAAGWSVIPFVLLLAMIATGPLFFEHFWHHNYPKVAVFLASVVVLYYVFGI</sequence>
<feature type="non-terminal residue" evidence="2">
    <location>
        <position position="113"/>
    </location>
</feature>